<feature type="compositionally biased region" description="Gly residues" evidence="1">
    <location>
        <begin position="194"/>
        <end position="205"/>
    </location>
</feature>
<dbReference type="AlphaFoldDB" id="A0A6J4MGC7"/>
<feature type="compositionally biased region" description="Low complexity" evidence="1">
    <location>
        <begin position="91"/>
        <end position="104"/>
    </location>
</feature>
<dbReference type="GO" id="GO:0004657">
    <property type="term" value="F:proline dehydrogenase activity"/>
    <property type="evidence" value="ECO:0007669"/>
    <property type="project" value="UniProtKB-EC"/>
</dbReference>
<feature type="non-terminal residue" evidence="2">
    <location>
        <position position="309"/>
    </location>
</feature>
<evidence type="ECO:0000256" key="1">
    <source>
        <dbReference type="SAM" id="MobiDB-lite"/>
    </source>
</evidence>
<feature type="compositionally biased region" description="Basic and acidic residues" evidence="1">
    <location>
        <begin position="223"/>
        <end position="232"/>
    </location>
</feature>
<feature type="non-terminal residue" evidence="2">
    <location>
        <position position="1"/>
    </location>
</feature>
<dbReference type="EC" id="1.5.5.2" evidence="2"/>
<keyword evidence="2" id="KW-0560">Oxidoreductase</keyword>
<feature type="region of interest" description="Disordered" evidence="1">
    <location>
        <begin position="1"/>
        <end position="148"/>
    </location>
</feature>
<sequence length="309" mass="32255">APATAVVALTQREGQEPGHRDADLRCDRESLRPRGDHPGRRGGHPNAAGAGTAHHLGLPGRGHARPGAGGQDGRRVPRPAPSALRARVGPQRRGLAQALRARAGSSQGRREDLAGERANHLPRRPQRGHDGDPRHGGPHHAGPHLGHAARAAQGLPGDRMRRAVLPATHRGGLPGPCLRGLTGAVVQGGLQSAGVGGVPGQGRGGPVLRSLPEGADGRPGVSDGRHPRPADGRHRRRAGHPERSATGLLRVPDALRHAPRRAATARRVGGEGARLPSLRQRVVRLPDEAAGGATRQRDLLLEVAPHQEV</sequence>
<feature type="compositionally biased region" description="Low complexity" evidence="1">
    <location>
        <begin position="44"/>
        <end position="58"/>
    </location>
</feature>
<evidence type="ECO:0000313" key="2">
    <source>
        <dbReference type="EMBL" id="CAA9357653.1"/>
    </source>
</evidence>
<feature type="region of interest" description="Disordered" evidence="1">
    <location>
        <begin position="194"/>
        <end position="247"/>
    </location>
</feature>
<organism evidence="2">
    <name type="scientific">uncultured Nocardioidaceae bacterium</name>
    <dbReference type="NCBI Taxonomy" id="253824"/>
    <lineage>
        <taxon>Bacteria</taxon>
        <taxon>Bacillati</taxon>
        <taxon>Actinomycetota</taxon>
        <taxon>Actinomycetes</taxon>
        <taxon>Propionibacteriales</taxon>
        <taxon>Nocardioidaceae</taxon>
        <taxon>environmental samples</taxon>
    </lineage>
</organism>
<accession>A0A6J4MGC7</accession>
<protein>
    <submittedName>
        <fullName evidence="2">Proline dehydrogenase</fullName>
        <ecNumber evidence="2">1.5.5.2</ecNumber>
    </submittedName>
</protein>
<proteinExistence type="predicted"/>
<gene>
    <name evidence="2" type="ORF">AVDCRST_MAG72-1943</name>
</gene>
<feature type="compositionally biased region" description="Basic and acidic residues" evidence="1">
    <location>
        <begin position="108"/>
        <end position="119"/>
    </location>
</feature>
<name>A0A6J4MGC7_9ACTN</name>
<dbReference type="EMBL" id="CADCUJ010000085">
    <property type="protein sequence ID" value="CAA9357653.1"/>
    <property type="molecule type" value="Genomic_DNA"/>
</dbReference>
<reference evidence="2" key="1">
    <citation type="submission" date="2020-02" db="EMBL/GenBank/DDBJ databases">
        <authorList>
            <person name="Meier V. D."/>
        </authorList>
    </citation>
    <scope>NUCLEOTIDE SEQUENCE</scope>
    <source>
        <strain evidence="2">AVDCRST_MAG72</strain>
    </source>
</reference>
<feature type="compositionally biased region" description="Basic and acidic residues" evidence="1">
    <location>
        <begin position="13"/>
        <end position="39"/>
    </location>
</feature>